<dbReference type="InterPro" id="IPR046341">
    <property type="entry name" value="SET_dom_sf"/>
</dbReference>
<protein>
    <submittedName>
        <fullName evidence="7">Uncharacterized protein</fullName>
    </submittedName>
</protein>
<evidence type="ECO:0000313" key="8">
    <source>
        <dbReference type="Proteomes" id="UP001153620"/>
    </source>
</evidence>
<dbReference type="GO" id="GO:0000977">
    <property type="term" value="F:RNA polymerase II transcription regulatory region sequence-specific DNA binding"/>
    <property type="evidence" value="ECO:0007669"/>
    <property type="project" value="TreeGrafter"/>
</dbReference>
<dbReference type="Pfam" id="PF21549">
    <property type="entry name" value="PRDM2_PR"/>
    <property type="match status" value="1"/>
</dbReference>
<dbReference type="GO" id="GO:0008757">
    <property type="term" value="F:S-adenosylmethionine-dependent methyltransferase activity"/>
    <property type="evidence" value="ECO:0007669"/>
    <property type="project" value="UniProtKB-ARBA"/>
</dbReference>
<evidence type="ECO:0000256" key="3">
    <source>
        <dbReference type="PROSITE-ProRule" id="PRU00042"/>
    </source>
</evidence>
<evidence type="ECO:0000256" key="4">
    <source>
        <dbReference type="SAM" id="MobiDB-lite"/>
    </source>
</evidence>
<dbReference type="PANTHER" id="PTHR16515">
    <property type="entry name" value="PR DOMAIN ZINC FINGER PROTEIN"/>
    <property type="match status" value="1"/>
</dbReference>
<dbReference type="PROSITE" id="PS50157">
    <property type="entry name" value="ZINC_FINGER_C2H2_2"/>
    <property type="match status" value="4"/>
</dbReference>
<organism evidence="7 8">
    <name type="scientific">Chironomus riparius</name>
    <dbReference type="NCBI Taxonomy" id="315576"/>
    <lineage>
        <taxon>Eukaryota</taxon>
        <taxon>Metazoa</taxon>
        <taxon>Ecdysozoa</taxon>
        <taxon>Arthropoda</taxon>
        <taxon>Hexapoda</taxon>
        <taxon>Insecta</taxon>
        <taxon>Pterygota</taxon>
        <taxon>Neoptera</taxon>
        <taxon>Endopterygota</taxon>
        <taxon>Diptera</taxon>
        <taxon>Nematocera</taxon>
        <taxon>Chironomoidea</taxon>
        <taxon>Chironomidae</taxon>
        <taxon>Chironominae</taxon>
        <taxon>Chironomus</taxon>
    </lineage>
</organism>
<dbReference type="Proteomes" id="UP001153620">
    <property type="component" value="Chromosome 2"/>
</dbReference>
<keyword evidence="2" id="KW-0804">Transcription</keyword>
<dbReference type="SMART" id="SM00355">
    <property type="entry name" value="ZnF_C2H2"/>
    <property type="match status" value="5"/>
</dbReference>
<dbReference type="InterPro" id="IPR001214">
    <property type="entry name" value="SET_dom"/>
</dbReference>
<dbReference type="Gene3D" id="2.170.270.10">
    <property type="entry name" value="SET domain"/>
    <property type="match status" value="1"/>
</dbReference>
<proteinExistence type="predicted"/>
<dbReference type="PROSITE" id="PS50280">
    <property type="entry name" value="SET"/>
    <property type="match status" value="1"/>
</dbReference>
<evidence type="ECO:0000259" key="6">
    <source>
        <dbReference type="PROSITE" id="PS50280"/>
    </source>
</evidence>
<feature type="domain" description="SET" evidence="6">
    <location>
        <begin position="62"/>
        <end position="194"/>
    </location>
</feature>
<dbReference type="GO" id="GO:0008270">
    <property type="term" value="F:zinc ion binding"/>
    <property type="evidence" value="ECO:0007669"/>
    <property type="project" value="UniProtKB-KW"/>
</dbReference>
<keyword evidence="3" id="KW-0863">Zinc-finger</keyword>
<dbReference type="GO" id="GO:0006357">
    <property type="term" value="P:regulation of transcription by RNA polymerase II"/>
    <property type="evidence" value="ECO:0007669"/>
    <property type="project" value="TreeGrafter"/>
</dbReference>
<keyword evidence="3" id="KW-0862">Zinc</keyword>
<dbReference type="AlphaFoldDB" id="A0A9N9RYR1"/>
<dbReference type="InterPro" id="IPR050331">
    <property type="entry name" value="Zinc_finger"/>
</dbReference>
<feature type="region of interest" description="Disordered" evidence="4">
    <location>
        <begin position="790"/>
        <end position="812"/>
    </location>
</feature>
<dbReference type="GO" id="GO:0008170">
    <property type="term" value="F:N-methyltransferase activity"/>
    <property type="evidence" value="ECO:0007669"/>
    <property type="project" value="UniProtKB-ARBA"/>
</dbReference>
<dbReference type="EMBL" id="OU895878">
    <property type="protein sequence ID" value="CAG9805627.1"/>
    <property type="molecule type" value="Genomic_DNA"/>
</dbReference>
<name>A0A9N9RYR1_9DIPT</name>
<dbReference type="GO" id="GO:0008276">
    <property type="term" value="F:protein methyltransferase activity"/>
    <property type="evidence" value="ECO:0007669"/>
    <property type="project" value="UniProtKB-ARBA"/>
</dbReference>
<feature type="domain" description="C2H2-type" evidence="5">
    <location>
        <begin position="341"/>
        <end position="363"/>
    </location>
</feature>
<evidence type="ECO:0000256" key="2">
    <source>
        <dbReference type="ARBA" id="ARBA00023163"/>
    </source>
</evidence>
<evidence type="ECO:0000256" key="1">
    <source>
        <dbReference type="ARBA" id="ARBA00023015"/>
    </source>
</evidence>
<dbReference type="InterPro" id="IPR036236">
    <property type="entry name" value="Znf_C2H2_sf"/>
</dbReference>
<evidence type="ECO:0000259" key="5">
    <source>
        <dbReference type="PROSITE" id="PS50157"/>
    </source>
</evidence>
<gene>
    <name evidence="7" type="ORF">CHIRRI_LOCUS8496</name>
</gene>
<feature type="domain" description="C2H2-type" evidence="5">
    <location>
        <begin position="399"/>
        <end position="421"/>
    </location>
</feature>
<sequence length="1089" mass="123630">MDITMANLMIPFNQSSNFAQSVPNVCGICSLSHYTGLCNALSDKIIPDKPHIDNLSRYSVPDGLLIIDCGEEMKNTMVITAQKFAKGTRFGPVLAPKSYVPPSRPNKFPLVIFNEIWHGDPFIDDLSDDIKELFNVRNYYLDTSDENKCNWMIHVDISKYSNEQNLMAYQENDQIYYTSTRDIELGDILKVWYSPSYASRMGVSLLESSNDPNICTNVRQVSFDCGIKLNDDKDSDITNNNYLAIAPNTSSPSSEISLPPVNSLMKNQNMSSPSYSIDFDNLILMAKNEQQMSNMNYQMDYMDNYQLSSSASDVDKMSQTSSSSAKPIKFTEMHETETQKYACELCARKYITKSNLEKHMRSHDLFMCVVCMKMFQNPEELKEHDCFKQKSSSNKKSLFHCGICWKVLSNSWSLNRHMKIHRNVTMTPDTSSQEKSDEVSDELLSAVASQNLMIQEPELYTIESNCDMSNDIDKHTDNISDDNDVITNFLNVSDPLDVQSWPLEDSLSQHHDDLPPSYPFEDLNTSDDITDQFQQNEMKQEEIQSIQQQIMNQSMQLSDEARQLGHNYDKCIVCARVFKNPNSLEKHLRNVHTAHIIRPELTTSIKKSSEYRRIVLNKKPIKENVAKALVSKLNKKNQQHNAEQHQPTTSVTLTAPQIENSHYTTQNVQAIVSEASWNGSTLTPISTEKSAHMENGNTIIIISNVELNPATTNGYTFTNFQANTVALPKLVPISGLKTTTQTTFESITKDNNCNDITSSNNNNINNNNNNEIVADKFPNTSPKVFIIDKGGEKAQKPPKPLTTPDENNSEHHQCPECEKVFQKKYQLKRHQEIHENLFYFCPFCKRAPVKARSSLRKHFIKDHPEHQDTWQASNFMSTLLKKYEKIKKSSHESQTDSSTKKNSKKASNGKKEAVGKKNKKEKLLIIESNDMTSSIDNNNHCEIINDQPLPQVSIDTDDTSHQQQQIILSNLFLDPITLDEENNLIKYTLAGEDDFIMNGHNGESSVVNMTHTGSIESYEMSEFSNFKSSFDEIQEKLDADLEFNNDQMIKWSDELDDSSSVISSQSTSNLSASDIGKTLSKQKNGFMLT</sequence>
<reference evidence="7" key="2">
    <citation type="submission" date="2022-10" db="EMBL/GenBank/DDBJ databases">
        <authorList>
            <consortium name="ENA_rothamsted_submissions"/>
            <consortium name="culmorum"/>
            <person name="King R."/>
        </authorList>
    </citation>
    <scope>NUCLEOTIDE SEQUENCE</scope>
</reference>
<reference evidence="7" key="1">
    <citation type="submission" date="2022-01" db="EMBL/GenBank/DDBJ databases">
        <authorList>
            <person name="King R."/>
        </authorList>
    </citation>
    <scope>NUCLEOTIDE SEQUENCE</scope>
</reference>
<dbReference type="Gene3D" id="3.30.160.60">
    <property type="entry name" value="Classic Zinc Finger"/>
    <property type="match status" value="3"/>
</dbReference>
<keyword evidence="8" id="KW-1185">Reference proteome</keyword>
<feature type="region of interest" description="Disordered" evidence="4">
    <location>
        <begin position="886"/>
        <end position="918"/>
    </location>
</feature>
<keyword evidence="1" id="KW-0805">Transcription regulation</keyword>
<dbReference type="InterPro" id="IPR013087">
    <property type="entry name" value="Znf_C2H2_type"/>
</dbReference>
<keyword evidence="3" id="KW-0479">Metal-binding</keyword>
<dbReference type="OrthoDB" id="40579at2759"/>
<dbReference type="Pfam" id="PF00096">
    <property type="entry name" value="zf-C2H2"/>
    <property type="match status" value="3"/>
</dbReference>
<dbReference type="PROSITE" id="PS00028">
    <property type="entry name" value="ZINC_FINGER_C2H2_1"/>
    <property type="match status" value="4"/>
</dbReference>
<feature type="domain" description="C2H2-type" evidence="5">
    <location>
        <begin position="812"/>
        <end position="834"/>
    </location>
</feature>
<accession>A0A9N9RYR1</accession>
<dbReference type="GO" id="GO:0005634">
    <property type="term" value="C:nucleus"/>
    <property type="evidence" value="ECO:0007669"/>
    <property type="project" value="TreeGrafter"/>
</dbReference>
<evidence type="ECO:0000313" key="7">
    <source>
        <dbReference type="EMBL" id="CAG9805627.1"/>
    </source>
</evidence>
<dbReference type="SUPFAM" id="SSF57667">
    <property type="entry name" value="beta-beta-alpha zinc fingers"/>
    <property type="match status" value="3"/>
</dbReference>
<dbReference type="PANTHER" id="PTHR16515:SF19">
    <property type="entry name" value="PR DOMAIN ZINC FINGER PROTEIN 14"/>
    <property type="match status" value="1"/>
</dbReference>
<feature type="domain" description="C2H2-type" evidence="5">
    <location>
        <begin position="569"/>
        <end position="593"/>
    </location>
</feature>